<dbReference type="RefSeq" id="WP_115310742.1">
    <property type="nucleotide sequence ID" value="NZ_UHIO01000001.1"/>
</dbReference>
<dbReference type="Gene3D" id="3.30.565.40">
    <property type="entry name" value="Fervidobacterium nodosum Rt17-B1 like"/>
    <property type="match status" value="1"/>
</dbReference>
<evidence type="ECO:0000256" key="1">
    <source>
        <dbReference type="SAM" id="SignalP"/>
    </source>
</evidence>
<dbReference type="InterPro" id="IPR037126">
    <property type="entry name" value="PdaC/RsiV-like_sf"/>
</dbReference>
<name>A0A380NNP2_9FIRM</name>
<reference evidence="2 3" key="1">
    <citation type="submission" date="2018-06" db="EMBL/GenBank/DDBJ databases">
        <authorList>
            <consortium name="Pathogen Informatics"/>
            <person name="Doyle S."/>
        </authorList>
    </citation>
    <scope>NUCLEOTIDE SEQUENCE [LARGE SCALE GENOMIC DNA]</scope>
    <source>
        <strain evidence="2 3">NCTC12020</strain>
    </source>
</reference>
<dbReference type="OrthoDB" id="1669560at2"/>
<dbReference type="EMBL" id="UHIO01000001">
    <property type="protein sequence ID" value="SUP44378.1"/>
    <property type="molecule type" value="Genomic_DNA"/>
</dbReference>
<keyword evidence="3" id="KW-1185">Reference proteome</keyword>
<feature type="signal peptide" evidence="1">
    <location>
        <begin position="1"/>
        <end position="18"/>
    </location>
</feature>
<proteinExistence type="predicted"/>
<accession>A0A380NNP2</accession>
<dbReference type="AlphaFoldDB" id="A0A380NNP2"/>
<dbReference type="Gene3D" id="3.90.640.20">
    <property type="entry name" value="Heat-shock cognate protein, ATPase"/>
    <property type="match status" value="1"/>
</dbReference>
<dbReference type="Proteomes" id="UP000255367">
    <property type="component" value="Unassembled WGS sequence"/>
</dbReference>
<organism evidence="2 3">
    <name type="scientific">Veillonella criceti</name>
    <dbReference type="NCBI Taxonomy" id="103891"/>
    <lineage>
        <taxon>Bacteria</taxon>
        <taxon>Bacillati</taxon>
        <taxon>Bacillota</taxon>
        <taxon>Negativicutes</taxon>
        <taxon>Veillonellales</taxon>
        <taxon>Veillonellaceae</taxon>
        <taxon>Veillonella</taxon>
    </lineage>
</organism>
<evidence type="ECO:0000313" key="2">
    <source>
        <dbReference type="EMBL" id="SUP44378.1"/>
    </source>
</evidence>
<sequence length="214" mass="24692">MKKLLALVFAFCCFTASSQGQIIEKTQTDINLKLRYPLIYVENQTAQEAMNQLIASYVGRMQTMYYKEKMYQVVMNYDITYEDENVLSLSIEQGWYNGQAAHGYYTHQGLVFNKHTGERIPAYNYVKLANNQQLKELVSSGMLSVYSQDMKNRLYPQQLFGLPDVEVHNDNYVLLGNGAIGMLYQPYELSAYAYGVTTILFPLEKIEYINRLNS</sequence>
<evidence type="ECO:0000313" key="3">
    <source>
        <dbReference type="Proteomes" id="UP000255367"/>
    </source>
</evidence>
<gene>
    <name evidence="2" type="ORF">NCTC12020_01631</name>
</gene>
<keyword evidence="1" id="KW-0732">Signal</keyword>
<protein>
    <submittedName>
        <fullName evidence="2">Protein of uncharacterized function (DUF3298)</fullName>
    </submittedName>
</protein>
<feature type="chain" id="PRO_5038479863" evidence="1">
    <location>
        <begin position="19"/>
        <end position="214"/>
    </location>
</feature>